<reference evidence="3" key="1">
    <citation type="submission" date="2018-11" db="EMBL/GenBank/DDBJ databases">
        <title>Genome sequencing of a novel mesophilic and cellulolytic organism within the genus Hungateiclostridium.</title>
        <authorList>
            <person name="Rettenmaier R."/>
            <person name="Liebl W."/>
            <person name="Zverlov V."/>
        </authorList>
    </citation>
    <scope>NUCLEOTIDE SEQUENCE [LARGE SCALE GENOMIC DNA]</scope>
    <source>
        <strain evidence="3">N2K1</strain>
    </source>
</reference>
<evidence type="ECO:0000313" key="3">
    <source>
        <dbReference type="Proteomes" id="UP000289166"/>
    </source>
</evidence>
<dbReference type="EMBL" id="RLII01000010">
    <property type="protein sequence ID" value="RXE58980.1"/>
    <property type="molecule type" value="Genomic_DNA"/>
</dbReference>
<name>A0A4Q0I3X6_9FIRM</name>
<dbReference type="AlphaFoldDB" id="A0A4Q0I3X6"/>
<organism evidence="2 3">
    <name type="scientific">Acetivibrio mesophilus</name>
    <dbReference type="NCBI Taxonomy" id="2487273"/>
    <lineage>
        <taxon>Bacteria</taxon>
        <taxon>Bacillati</taxon>
        <taxon>Bacillota</taxon>
        <taxon>Clostridia</taxon>
        <taxon>Eubacteriales</taxon>
        <taxon>Oscillospiraceae</taxon>
        <taxon>Acetivibrio</taxon>
    </lineage>
</organism>
<protein>
    <recommendedName>
        <fullName evidence="4">DUF4367 domain-containing protein</fullName>
    </recommendedName>
</protein>
<keyword evidence="1" id="KW-0812">Transmembrane</keyword>
<keyword evidence="1" id="KW-0472">Membrane</keyword>
<proteinExistence type="predicted"/>
<dbReference type="OrthoDB" id="1850792at2"/>
<evidence type="ECO:0008006" key="4">
    <source>
        <dbReference type="Google" id="ProtNLM"/>
    </source>
</evidence>
<comment type="caution">
    <text evidence="2">The sequence shown here is derived from an EMBL/GenBank/DDBJ whole genome shotgun (WGS) entry which is preliminary data.</text>
</comment>
<keyword evidence="1" id="KW-1133">Transmembrane helix</keyword>
<accession>A0A4Q0I3X6</accession>
<gene>
    <name evidence="2" type="ORF">EFD62_09270</name>
</gene>
<feature type="transmembrane region" description="Helical" evidence="1">
    <location>
        <begin position="70"/>
        <end position="93"/>
    </location>
</feature>
<sequence>MDNVSRLKKELEKAVQLNDIENADKISDQLFRMQKGKEADAVMPDQFVEKIIEKSKEKSGGQKSMNMKKIISIVAVAAVTATLGITALATRWYGIRDLVFQNSDNETALTDNSQISDSEDDIEASAGGYVQEKMDLIVLQGYPDSNEYKASAEWNLFLAGYDTDGKFLSEVGNGSNEFTEKYPMYLVYTREMAEKLEEIVAKYQLKLHNSMTIVNNQKELMQEANIGEFSKNANTVLSGYVYDDGTFHYDGETLLKNGTHIDYQFGNYVKGTFSSTYLNVGDASSYTEWEYKTSSGQKVSLALGDTKALVITDLQNSYVAINVLSGRNAESGGLTAEDLQEFADTFDFMQIK</sequence>
<dbReference type="RefSeq" id="WP_128706017.1">
    <property type="nucleotide sequence ID" value="NZ_RLII01000010.1"/>
</dbReference>
<dbReference type="Proteomes" id="UP000289166">
    <property type="component" value="Unassembled WGS sequence"/>
</dbReference>
<evidence type="ECO:0000313" key="2">
    <source>
        <dbReference type="EMBL" id="RXE58980.1"/>
    </source>
</evidence>
<evidence type="ECO:0000256" key="1">
    <source>
        <dbReference type="SAM" id="Phobius"/>
    </source>
</evidence>
<keyword evidence="3" id="KW-1185">Reference proteome</keyword>